<dbReference type="PROSITE" id="PS51677">
    <property type="entry name" value="NODB"/>
    <property type="match status" value="1"/>
</dbReference>
<keyword evidence="3" id="KW-1185">Reference proteome</keyword>
<dbReference type="InterPro" id="IPR037950">
    <property type="entry name" value="PgdA-like"/>
</dbReference>
<dbReference type="PANTHER" id="PTHR47561:SF1">
    <property type="entry name" value="POLYSACCHARIDE DEACETYLASE FAMILY PROTEIN (AFU_ORTHOLOGUE AFUA_6G05030)"/>
    <property type="match status" value="1"/>
</dbReference>
<organism evidence="2 3">
    <name type="scientific">Microbacterium betulae</name>
    <dbReference type="NCBI Taxonomy" id="2981139"/>
    <lineage>
        <taxon>Bacteria</taxon>
        <taxon>Bacillati</taxon>
        <taxon>Actinomycetota</taxon>
        <taxon>Actinomycetes</taxon>
        <taxon>Micrococcales</taxon>
        <taxon>Microbacteriaceae</taxon>
        <taxon>Microbacterium</taxon>
    </lineage>
</organism>
<dbReference type="Pfam" id="PF01522">
    <property type="entry name" value="Polysacc_deac_1"/>
    <property type="match status" value="1"/>
</dbReference>
<dbReference type="EMBL" id="CP118157">
    <property type="protein sequence ID" value="WOF22908.1"/>
    <property type="molecule type" value="Genomic_DNA"/>
</dbReference>
<gene>
    <name evidence="2" type="ORF">N8K70_16170</name>
</gene>
<sequence length="310" mass="34535">MSDGLEPWQWPESTWRTTVEHVRAGRALRPHWPGDARVAVALSFDSDHETPALRDAAITPGVLSGGQYGARVGLPRILALLREFDVPASFFVPAVSALLHPRQIDDYLADGHEVAVHGWIHERNTLLAREDELDLTLRSLETLEQLSGRRPVGIRTPSWDFSPDTLSVVRELGFLYDSSLMADDDPYELVEDLTPTGIVEIPVEWIRDDAPYFGMARYTAVRPHTSPSSVLEIWRAEFDRAREEGGLFQLTAHPSIIGHRSRIDVLHRLVEHIVASGDAWFATHEDVARHVLEHGTTKDAGVAADSAARS</sequence>
<dbReference type="AlphaFoldDB" id="A0AA97FHR1"/>
<dbReference type="KEGG" id="mbet:N8K70_16170"/>
<accession>A0AA97FHR1</accession>
<dbReference type="RefSeq" id="WP_317139380.1">
    <property type="nucleotide sequence ID" value="NZ_CP118157.1"/>
</dbReference>
<dbReference type="InterPro" id="IPR011330">
    <property type="entry name" value="Glyco_hydro/deAcase_b/a-brl"/>
</dbReference>
<dbReference type="GO" id="GO:0016810">
    <property type="term" value="F:hydrolase activity, acting on carbon-nitrogen (but not peptide) bonds"/>
    <property type="evidence" value="ECO:0007669"/>
    <property type="project" value="InterPro"/>
</dbReference>
<dbReference type="Gene3D" id="3.20.20.370">
    <property type="entry name" value="Glycoside hydrolase/deacetylase"/>
    <property type="match status" value="1"/>
</dbReference>
<evidence type="ECO:0000313" key="3">
    <source>
        <dbReference type="Proteomes" id="UP001305498"/>
    </source>
</evidence>
<dbReference type="Proteomes" id="UP001305498">
    <property type="component" value="Chromosome"/>
</dbReference>
<dbReference type="InterPro" id="IPR002509">
    <property type="entry name" value="NODB_dom"/>
</dbReference>
<dbReference type="SUPFAM" id="SSF88713">
    <property type="entry name" value="Glycoside hydrolase/deacetylase"/>
    <property type="match status" value="1"/>
</dbReference>
<reference evidence="2 3" key="1">
    <citation type="submission" date="2023-02" db="EMBL/GenBank/DDBJ databases">
        <title>Microbacterium betulae sp. nov., isolated from birch wood.</title>
        <authorList>
            <person name="Pasciak M."/>
            <person name="Pawlik K.J."/>
            <person name="Martynowski D."/>
            <person name="Laczmanski L."/>
            <person name="Ciekot J."/>
            <person name="Szponar B."/>
            <person name="Wojcik-Fatla A."/>
            <person name="Mackiewicz B."/>
            <person name="Farian E."/>
            <person name="Cholewa G."/>
            <person name="Cholewa A."/>
            <person name="Dutkiewicz J."/>
        </authorList>
    </citation>
    <scope>NUCLEOTIDE SEQUENCE [LARGE SCALE GENOMIC DNA]</scope>
    <source>
        <strain evidence="2 3">AB</strain>
    </source>
</reference>
<evidence type="ECO:0000259" key="1">
    <source>
        <dbReference type="PROSITE" id="PS51677"/>
    </source>
</evidence>
<proteinExistence type="predicted"/>
<dbReference type="CDD" id="cd10938">
    <property type="entry name" value="CE4_HpPgdA_like"/>
    <property type="match status" value="1"/>
</dbReference>
<evidence type="ECO:0000313" key="2">
    <source>
        <dbReference type="EMBL" id="WOF22908.1"/>
    </source>
</evidence>
<feature type="domain" description="NodB homology" evidence="1">
    <location>
        <begin position="60"/>
        <end position="310"/>
    </location>
</feature>
<protein>
    <submittedName>
        <fullName evidence="2">Polysaccharide deacetylase</fullName>
    </submittedName>
</protein>
<dbReference type="PANTHER" id="PTHR47561">
    <property type="entry name" value="POLYSACCHARIDE DEACETYLASE FAMILY PROTEIN (AFU_ORTHOLOGUE AFUA_6G05030)"/>
    <property type="match status" value="1"/>
</dbReference>
<dbReference type="GO" id="GO:0005975">
    <property type="term" value="P:carbohydrate metabolic process"/>
    <property type="evidence" value="ECO:0007669"/>
    <property type="project" value="InterPro"/>
</dbReference>
<name>A0AA97FHR1_9MICO</name>